<accession>A0AA38H1C6</accession>
<dbReference type="PANTHER" id="PTHR48040">
    <property type="entry name" value="PLEIOTROPIC DRUG RESISTANCE PROTEIN 1-LIKE ISOFORM X1"/>
    <property type="match status" value="1"/>
</dbReference>
<dbReference type="Pfam" id="PF14510">
    <property type="entry name" value="ABC_trans_N"/>
    <property type="match status" value="1"/>
</dbReference>
<evidence type="ECO:0000313" key="3">
    <source>
        <dbReference type="Proteomes" id="UP000824469"/>
    </source>
</evidence>
<proteinExistence type="predicted"/>
<reference evidence="2 3" key="1">
    <citation type="journal article" date="2021" name="Nat. Plants">
        <title>The Taxus genome provides insights into paclitaxel biosynthesis.</title>
        <authorList>
            <person name="Xiong X."/>
            <person name="Gou J."/>
            <person name="Liao Q."/>
            <person name="Li Y."/>
            <person name="Zhou Q."/>
            <person name="Bi G."/>
            <person name="Li C."/>
            <person name="Du R."/>
            <person name="Wang X."/>
            <person name="Sun T."/>
            <person name="Guo L."/>
            <person name="Liang H."/>
            <person name="Lu P."/>
            <person name="Wu Y."/>
            <person name="Zhang Z."/>
            <person name="Ro D.K."/>
            <person name="Shang Y."/>
            <person name="Huang S."/>
            <person name="Yan J."/>
        </authorList>
    </citation>
    <scope>NUCLEOTIDE SEQUENCE [LARGE SCALE GENOMIC DNA]</scope>
    <source>
        <strain evidence="2">Ta-2019</strain>
    </source>
</reference>
<comment type="caution">
    <text evidence="2">The sequence shown here is derived from an EMBL/GenBank/DDBJ whole genome shotgun (WGS) entry which is preliminary data.</text>
</comment>
<feature type="non-terminal residue" evidence="2">
    <location>
        <position position="1"/>
    </location>
</feature>
<dbReference type="PANTHER" id="PTHR48040:SF35">
    <property type="entry name" value="ABC TRANSPORTER G FAMILY MEMBER 39-LIKE"/>
    <property type="match status" value="1"/>
</dbReference>
<keyword evidence="3" id="KW-1185">Reference proteome</keyword>
<evidence type="ECO:0000259" key="1">
    <source>
        <dbReference type="Pfam" id="PF14510"/>
    </source>
</evidence>
<dbReference type="AlphaFoldDB" id="A0AA38H1C6"/>
<gene>
    <name evidence="2" type="ORF">KI387_003813</name>
</gene>
<feature type="domain" description="Pleiotropic ABC efflux transporter N-terminal" evidence="1">
    <location>
        <begin position="98"/>
        <end position="148"/>
    </location>
</feature>
<dbReference type="InterPro" id="IPR029481">
    <property type="entry name" value="ABC_trans_N"/>
</dbReference>
<protein>
    <recommendedName>
        <fullName evidence="1">Pleiotropic ABC efflux transporter N-terminal domain-containing protein</fullName>
    </recommendedName>
</protein>
<dbReference type="OMA" id="XADEDNE"/>
<evidence type="ECO:0000313" key="2">
    <source>
        <dbReference type="EMBL" id="KAH9331705.1"/>
    </source>
</evidence>
<sequence length="155" mass="17827">MSTSIKLDGGESWTGGLRQGSTRLFERSTSVFSHSTQRQDDEKALKWAAIEKLPTYDRLRTSILKNVHHEKGGLDEVDVTHIELETRQQLLDRLVKVADEDNERLLQRLRQRIDRVGIKLPEVEVRYEHLNVDADVHVGGRALPTLFNWTANMVE</sequence>
<organism evidence="2 3">
    <name type="scientific">Taxus chinensis</name>
    <name type="common">Chinese yew</name>
    <name type="synonym">Taxus wallichiana var. chinensis</name>
    <dbReference type="NCBI Taxonomy" id="29808"/>
    <lineage>
        <taxon>Eukaryota</taxon>
        <taxon>Viridiplantae</taxon>
        <taxon>Streptophyta</taxon>
        <taxon>Embryophyta</taxon>
        <taxon>Tracheophyta</taxon>
        <taxon>Spermatophyta</taxon>
        <taxon>Pinopsida</taxon>
        <taxon>Pinidae</taxon>
        <taxon>Conifers II</taxon>
        <taxon>Cupressales</taxon>
        <taxon>Taxaceae</taxon>
        <taxon>Taxus</taxon>
    </lineage>
</organism>
<dbReference type="Proteomes" id="UP000824469">
    <property type="component" value="Unassembled WGS sequence"/>
</dbReference>
<name>A0AA38H1C6_TAXCH</name>
<dbReference type="EMBL" id="JAHRHJ020000001">
    <property type="protein sequence ID" value="KAH9331705.1"/>
    <property type="molecule type" value="Genomic_DNA"/>
</dbReference>